<reference evidence="2 3" key="1">
    <citation type="submission" date="2015-02" db="EMBL/GenBank/DDBJ databases">
        <title>Draft genome sequence of Kitasatospora griseola MF730-N6, a bafilomycin, terpentecin and satosporin producer.</title>
        <authorList>
            <person name="Arens J.C."/>
            <person name="Haltli B."/>
            <person name="Kerr R.G."/>
        </authorList>
    </citation>
    <scope>NUCLEOTIDE SEQUENCE [LARGE SCALE GENOMIC DNA]</scope>
    <source>
        <strain evidence="2 3">MF730-N6</strain>
    </source>
</reference>
<dbReference type="Proteomes" id="UP000032066">
    <property type="component" value="Unassembled WGS sequence"/>
</dbReference>
<protein>
    <submittedName>
        <fullName evidence="2">Uncharacterized protein</fullName>
    </submittedName>
</protein>
<name>A0A0D0PSN0_KITGR</name>
<feature type="chain" id="PRO_5002218833" evidence="1">
    <location>
        <begin position="42"/>
        <end position="65"/>
    </location>
</feature>
<evidence type="ECO:0000313" key="3">
    <source>
        <dbReference type="Proteomes" id="UP000032066"/>
    </source>
</evidence>
<dbReference type="AlphaFoldDB" id="A0A0D0PSN0"/>
<proteinExistence type="predicted"/>
<accession>A0A0D0PSN0</accession>
<keyword evidence="3" id="KW-1185">Reference proteome</keyword>
<organism evidence="2 3">
    <name type="scientific">Kitasatospora griseola</name>
    <name type="common">Streptomyces griseolosporeus</name>
    <dbReference type="NCBI Taxonomy" id="2064"/>
    <lineage>
        <taxon>Bacteria</taxon>
        <taxon>Bacillati</taxon>
        <taxon>Actinomycetota</taxon>
        <taxon>Actinomycetes</taxon>
        <taxon>Kitasatosporales</taxon>
        <taxon>Streptomycetaceae</taxon>
        <taxon>Kitasatospora</taxon>
    </lineage>
</organism>
<dbReference type="PATRIC" id="fig|2064.6.peg.6907"/>
<feature type="signal peptide" evidence="1">
    <location>
        <begin position="1"/>
        <end position="41"/>
    </location>
</feature>
<sequence length="65" mass="6093">MGVQSTESASKFAALARQAALSVAVAAAVGGAVFAPAVAQAATAPSVSAGHATTDGCGACYPDVI</sequence>
<dbReference type="STRING" id="2064.TR51_32640"/>
<comment type="caution">
    <text evidence="2">The sequence shown here is derived from an EMBL/GenBank/DDBJ whole genome shotgun (WGS) entry which is preliminary data.</text>
</comment>
<dbReference type="RefSeq" id="WP_043915775.1">
    <property type="nucleotide sequence ID" value="NZ_BMRI01000011.1"/>
</dbReference>
<evidence type="ECO:0000256" key="1">
    <source>
        <dbReference type="SAM" id="SignalP"/>
    </source>
</evidence>
<keyword evidence="1" id="KW-0732">Signal</keyword>
<dbReference type="EMBL" id="JXZB01000004">
    <property type="protein sequence ID" value="KIQ63412.1"/>
    <property type="molecule type" value="Genomic_DNA"/>
</dbReference>
<evidence type="ECO:0000313" key="2">
    <source>
        <dbReference type="EMBL" id="KIQ63412.1"/>
    </source>
</evidence>
<gene>
    <name evidence="2" type="ORF">TR51_32640</name>
</gene>